<evidence type="ECO:0000313" key="1">
    <source>
        <dbReference type="EMBL" id="CAG6455262.1"/>
    </source>
</evidence>
<protein>
    <submittedName>
        <fullName evidence="1">(northern house mosquito) hypothetical protein</fullName>
    </submittedName>
</protein>
<sequence length="246" mass="27607">MLLKYSLEMHQIVQLLNPAILRPQINLLEALRPLEVNRLRAGGHHHRVHGVVPQVIVRHRCKTRHRFPQMLLEDPIHRDTIVKVQRRVHSAAVQLFHRFVHLVLVNQQLVDRSHATLDKVAAVDGTNLGKGLLLVHVVRVDVDRKQIYPSDVEPGNGSIGKRTDDQIATFGSGQALDVVRSVQEVAIVAPILVLEQHQPLVDRNDQPAVLEDSRDAGMLFNLFFAGDPEQSVGAKGAGQRFILNRH</sequence>
<dbReference type="AlphaFoldDB" id="A0A8D8F0Z4"/>
<reference evidence="1" key="1">
    <citation type="submission" date="2021-05" db="EMBL/GenBank/DDBJ databases">
        <authorList>
            <person name="Alioto T."/>
            <person name="Alioto T."/>
            <person name="Gomez Garrido J."/>
        </authorList>
    </citation>
    <scope>NUCLEOTIDE SEQUENCE</scope>
</reference>
<accession>A0A8D8F0Z4</accession>
<proteinExistence type="predicted"/>
<name>A0A8D8F0Z4_CULPI</name>
<organism evidence="1">
    <name type="scientific">Culex pipiens</name>
    <name type="common">House mosquito</name>
    <dbReference type="NCBI Taxonomy" id="7175"/>
    <lineage>
        <taxon>Eukaryota</taxon>
        <taxon>Metazoa</taxon>
        <taxon>Ecdysozoa</taxon>
        <taxon>Arthropoda</taxon>
        <taxon>Hexapoda</taxon>
        <taxon>Insecta</taxon>
        <taxon>Pterygota</taxon>
        <taxon>Neoptera</taxon>
        <taxon>Endopterygota</taxon>
        <taxon>Diptera</taxon>
        <taxon>Nematocera</taxon>
        <taxon>Culicoidea</taxon>
        <taxon>Culicidae</taxon>
        <taxon>Culicinae</taxon>
        <taxon>Culicini</taxon>
        <taxon>Culex</taxon>
        <taxon>Culex</taxon>
    </lineage>
</organism>
<dbReference type="EMBL" id="HBUE01028100">
    <property type="protein sequence ID" value="CAG6455262.1"/>
    <property type="molecule type" value="Transcribed_RNA"/>
</dbReference>